<sequence>MHSQLDIIFQSSIPCKVWEGQGNETPGTFVMHAEEQKYETPCDEHCTKGDKEAPKRPRAVQGRFPYRLRRPLDGKRTRRSTRKREAAAVMSVNHSGPSRFATGLNLPTTGFRGPTRLPLS</sequence>
<proteinExistence type="predicted"/>
<accession>A0AAV4RTJ1</accession>
<organism evidence="2 3">
    <name type="scientific">Caerostris darwini</name>
    <dbReference type="NCBI Taxonomy" id="1538125"/>
    <lineage>
        <taxon>Eukaryota</taxon>
        <taxon>Metazoa</taxon>
        <taxon>Ecdysozoa</taxon>
        <taxon>Arthropoda</taxon>
        <taxon>Chelicerata</taxon>
        <taxon>Arachnida</taxon>
        <taxon>Araneae</taxon>
        <taxon>Araneomorphae</taxon>
        <taxon>Entelegynae</taxon>
        <taxon>Araneoidea</taxon>
        <taxon>Araneidae</taxon>
        <taxon>Caerostris</taxon>
    </lineage>
</organism>
<feature type="region of interest" description="Disordered" evidence="1">
    <location>
        <begin position="69"/>
        <end position="120"/>
    </location>
</feature>
<evidence type="ECO:0000313" key="2">
    <source>
        <dbReference type="EMBL" id="GIY24745.1"/>
    </source>
</evidence>
<evidence type="ECO:0000256" key="1">
    <source>
        <dbReference type="SAM" id="MobiDB-lite"/>
    </source>
</evidence>
<keyword evidence="3" id="KW-1185">Reference proteome</keyword>
<dbReference type="AlphaFoldDB" id="A0AAV4RTJ1"/>
<evidence type="ECO:0000313" key="3">
    <source>
        <dbReference type="Proteomes" id="UP001054837"/>
    </source>
</evidence>
<gene>
    <name evidence="2" type="ORF">CDAR_421161</name>
</gene>
<protein>
    <submittedName>
        <fullName evidence="2">Uncharacterized protein</fullName>
    </submittedName>
</protein>
<comment type="caution">
    <text evidence="2">The sequence shown here is derived from an EMBL/GenBank/DDBJ whole genome shotgun (WGS) entry which is preliminary data.</text>
</comment>
<name>A0AAV4RTJ1_9ARAC</name>
<dbReference type="EMBL" id="BPLQ01006732">
    <property type="protein sequence ID" value="GIY24745.1"/>
    <property type="molecule type" value="Genomic_DNA"/>
</dbReference>
<reference evidence="2 3" key="1">
    <citation type="submission" date="2021-06" db="EMBL/GenBank/DDBJ databases">
        <title>Caerostris darwini draft genome.</title>
        <authorList>
            <person name="Kono N."/>
            <person name="Arakawa K."/>
        </authorList>
    </citation>
    <scope>NUCLEOTIDE SEQUENCE [LARGE SCALE GENOMIC DNA]</scope>
</reference>
<dbReference type="Proteomes" id="UP001054837">
    <property type="component" value="Unassembled WGS sequence"/>
</dbReference>